<feature type="domain" description="HAT C-terminal dimerisation" evidence="1">
    <location>
        <begin position="48"/>
        <end position="111"/>
    </location>
</feature>
<reference evidence="2 3" key="1">
    <citation type="submission" date="2019-08" db="EMBL/GenBank/DDBJ databases">
        <authorList>
            <person name="Alioto T."/>
            <person name="Alioto T."/>
            <person name="Gomez Garrido J."/>
        </authorList>
    </citation>
    <scope>NUCLEOTIDE SEQUENCE [LARGE SCALE GENOMIC DNA]</scope>
</reference>
<protein>
    <submittedName>
        <fullName evidence="2">HAT, C-terminal dimerisation domain</fullName>
    </submittedName>
</protein>
<dbReference type="PANTHER" id="PTHR45749:SF23">
    <property type="entry name" value="ZINC FINGER MYM-TYPE PROTEIN 1-LIKE"/>
    <property type="match status" value="1"/>
</dbReference>
<dbReference type="AlphaFoldDB" id="A0A5E4NGZ3"/>
<sequence length="143" mass="16489">GGLQLLSETSADIFISTFKDDIDTTNIKQEIVHFSSYVMQLNLPIISPQNIYIYVHENNLKEVFPNVYISLRLYLTLPVSNCEAERTNSKLELIENTRRTSLHQEKLNSLVRLSAEREITNALDFSDLIQKFSELKSRKKPLS</sequence>
<dbReference type="Proteomes" id="UP000325440">
    <property type="component" value="Unassembled WGS sequence"/>
</dbReference>
<accession>A0A5E4NGZ3</accession>
<feature type="non-terminal residue" evidence="2">
    <location>
        <position position="1"/>
    </location>
</feature>
<dbReference type="InterPro" id="IPR008906">
    <property type="entry name" value="HATC_C_dom"/>
</dbReference>
<dbReference type="PANTHER" id="PTHR45749">
    <property type="match status" value="1"/>
</dbReference>
<gene>
    <name evidence="2" type="ORF">CINCED_3A010136</name>
</gene>
<evidence type="ECO:0000259" key="1">
    <source>
        <dbReference type="Pfam" id="PF05699"/>
    </source>
</evidence>
<dbReference type="EMBL" id="CABPRJ010001928">
    <property type="protein sequence ID" value="VVC41855.1"/>
    <property type="molecule type" value="Genomic_DNA"/>
</dbReference>
<dbReference type="OrthoDB" id="6622198at2759"/>
<dbReference type="GO" id="GO:0046983">
    <property type="term" value="F:protein dimerization activity"/>
    <property type="evidence" value="ECO:0007669"/>
    <property type="project" value="InterPro"/>
</dbReference>
<evidence type="ECO:0000313" key="3">
    <source>
        <dbReference type="Proteomes" id="UP000325440"/>
    </source>
</evidence>
<organism evidence="2 3">
    <name type="scientific">Cinara cedri</name>
    <dbReference type="NCBI Taxonomy" id="506608"/>
    <lineage>
        <taxon>Eukaryota</taxon>
        <taxon>Metazoa</taxon>
        <taxon>Ecdysozoa</taxon>
        <taxon>Arthropoda</taxon>
        <taxon>Hexapoda</taxon>
        <taxon>Insecta</taxon>
        <taxon>Pterygota</taxon>
        <taxon>Neoptera</taxon>
        <taxon>Paraneoptera</taxon>
        <taxon>Hemiptera</taxon>
        <taxon>Sternorrhyncha</taxon>
        <taxon>Aphidomorpha</taxon>
        <taxon>Aphidoidea</taxon>
        <taxon>Aphididae</taxon>
        <taxon>Lachninae</taxon>
        <taxon>Cinara</taxon>
    </lineage>
</organism>
<name>A0A5E4NGZ3_9HEMI</name>
<proteinExistence type="predicted"/>
<dbReference type="Pfam" id="PF05699">
    <property type="entry name" value="Dimer_Tnp_hAT"/>
    <property type="match status" value="1"/>
</dbReference>
<keyword evidence="3" id="KW-1185">Reference proteome</keyword>
<evidence type="ECO:0000313" key="2">
    <source>
        <dbReference type="EMBL" id="VVC41855.1"/>
    </source>
</evidence>